<proteinExistence type="predicted"/>
<evidence type="ECO:0000313" key="1">
    <source>
        <dbReference type="EMBL" id="SHI43455.1"/>
    </source>
</evidence>
<dbReference type="Proteomes" id="UP000184342">
    <property type="component" value="Unassembled WGS sequence"/>
</dbReference>
<dbReference type="EMBL" id="FQYT01000003">
    <property type="protein sequence ID" value="SHI43455.1"/>
    <property type="molecule type" value="Genomic_DNA"/>
</dbReference>
<evidence type="ECO:0000313" key="2">
    <source>
        <dbReference type="Proteomes" id="UP000184342"/>
    </source>
</evidence>
<sequence>MDRPEKLDAWFRMAMKEMRRNSYKDLIESWNILEEECNDVENYIKEKLGVSL</sequence>
<reference evidence="1 2" key="1">
    <citation type="submission" date="2016-11" db="EMBL/GenBank/DDBJ databases">
        <authorList>
            <person name="Jaros S."/>
            <person name="Januszkiewicz K."/>
            <person name="Wedrychowicz H."/>
        </authorList>
    </citation>
    <scope>NUCLEOTIDE SEQUENCE [LARGE SCALE GENOMIC DNA]</scope>
    <source>
        <strain evidence="1 2">DSM 15970</strain>
    </source>
</reference>
<keyword evidence="2" id="KW-1185">Reference proteome</keyword>
<name>A0A1M6B423_9FIRM</name>
<protein>
    <submittedName>
        <fullName evidence="1">Uncharacterized protein</fullName>
    </submittedName>
</protein>
<accession>A0A1M6B423</accession>
<dbReference type="STRING" id="1122934.SAMN02745691_00254"/>
<dbReference type="RefSeq" id="WP_178138507.1">
    <property type="nucleotide sequence ID" value="NZ_FQYT01000003.1"/>
</dbReference>
<dbReference type="AlphaFoldDB" id="A0A1M6B423"/>
<gene>
    <name evidence="1" type="ORF">SAMN02745691_00254</name>
</gene>
<organism evidence="1 2">
    <name type="scientific">Parasporobacterium paucivorans DSM 15970</name>
    <dbReference type="NCBI Taxonomy" id="1122934"/>
    <lineage>
        <taxon>Bacteria</taxon>
        <taxon>Bacillati</taxon>
        <taxon>Bacillota</taxon>
        <taxon>Clostridia</taxon>
        <taxon>Lachnospirales</taxon>
        <taxon>Lachnospiraceae</taxon>
        <taxon>Parasporobacterium</taxon>
    </lineage>
</organism>